<dbReference type="AlphaFoldDB" id="A0AAX3MXX5"/>
<evidence type="ECO:0000313" key="7">
    <source>
        <dbReference type="Proteomes" id="UP001221519"/>
    </source>
</evidence>
<dbReference type="PANTHER" id="PTHR36107">
    <property type="entry name" value="SMALL, ACID-SOLUBLE SPORE PROTEIN A"/>
    <property type="match status" value="1"/>
</dbReference>
<evidence type="ECO:0000313" key="4">
    <source>
        <dbReference type="EMBL" id="WDH82256.1"/>
    </source>
</evidence>
<dbReference type="Pfam" id="PF00269">
    <property type="entry name" value="SASP"/>
    <property type="match status" value="1"/>
</dbReference>
<dbReference type="Proteomes" id="UP001220962">
    <property type="component" value="Chromosome"/>
</dbReference>
<organism evidence="4 6">
    <name type="scientific">Paenibacillus urinalis</name>
    <dbReference type="NCBI Taxonomy" id="521520"/>
    <lineage>
        <taxon>Bacteria</taxon>
        <taxon>Bacillati</taxon>
        <taxon>Bacillota</taxon>
        <taxon>Bacilli</taxon>
        <taxon>Bacillales</taxon>
        <taxon>Paenibacillaceae</taxon>
        <taxon>Paenibacillus</taxon>
    </lineage>
</organism>
<dbReference type="InterPro" id="IPR038300">
    <property type="entry name" value="SASP_sf_alpha/beta"/>
</dbReference>
<dbReference type="Proteomes" id="UP001221519">
    <property type="component" value="Chromosome"/>
</dbReference>
<sequence>MARNKSKLVPECRQMLEQMKYEIAAEFGIYTGGSHAGGADTEFGDELGSTNGHSSFAGWGYLTSRENGSIGGEITKRLVRSAESSSFQIPNL</sequence>
<dbReference type="Gene3D" id="6.10.10.80">
    <property type="entry name" value="Small, acid-soluble spore protein, alpha/beta type-like"/>
    <property type="match status" value="1"/>
</dbReference>
<name>A0AAX3MXX5_9BACL</name>
<dbReference type="EMBL" id="CP118108">
    <property type="protein sequence ID" value="WDI01986.1"/>
    <property type="molecule type" value="Genomic_DNA"/>
</dbReference>
<reference evidence="4 7" key="1">
    <citation type="submission" date="2023-02" db="EMBL/GenBank/DDBJ databases">
        <title>Pathogen: clinical or host-associated sample.</title>
        <authorList>
            <person name="Hergert J."/>
            <person name="Casey R."/>
            <person name="Wagner J."/>
            <person name="Young E.L."/>
            <person name="Oakeson K.F."/>
        </authorList>
    </citation>
    <scope>NUCLEOTIDE SEQUENCE</scope>
    <source>
        <strain evidence="5 7">2022CK-00829</strain>
        <strain evidence="4">2022CK-00830</strain>
    </source>
</reference>
<proteinExistence type="inferred from homology"/>
<evidence type="ECO:0000256" key="2">
    <source>
        <dbReference type="ARBA" id="ARBA00005442"/>
    </source>
</evidence>
<protein>
    <submittedName>
        <fullName evidence="4">Alpha/beta-type small acid-soluble spore protein</fullName>
    </submittedName>
</protein>
<evidence type="ECO:0000256" key="3">
    <source>
        <dbReference type="ARBA" id="ARBA00023125"/>
    </source>
</evidence>
<evidence type="ECO:0000256" key="1">
    <source>
        <dbReference type="ARBA" id="ARBA00003863"/>
    </source>
</evidence>
<dbReference type="EMBL" id="CP118101">
    <property type="protein sequence ID" value="WDH82256.1"/>
    <property type="molecule type" value="Genomic_DNA"/>
</dbReference>
<dbReference type="PROSITE" id="PS00304">
    <property type="entry name" value="SASP_1"/>
    <property type="match status" value="1"/>
</dbReference>
<keyword evidence="3" id="KW-0238">DNA-binding</keyword>
<dbReference type="GO" id="GO:0003690">
    <property type="term" value="F:double-stranded DNA binding"/>
    <property type="evidence" value="ECO:0007669"/>
    <property type="project" value="InterPro"/>
</dbReference>
<dbReference type="InterPro" id="IPR001448">
    <property type="entry name" value="SASP_alpha/beta-type"/>
</dbReference>
<dbReference type="RefSeq" id="WP_274337597.1">
    <property type="nucleotide sequence ID" value="NZ_CP118101.1"/>
</dbReference>
<dbReference type="GO" id="GO:0006265">
    <property type="term" value="P:DNA topological change"/>
    <property type="evidence" value="ECO:0007669"/>
    <property type="project" value="InterPro"/>
</dbReference>
<dbReference type="InterPro" id="IPR018126">
    <property type="entry name" value="SASP_alpha/beta-type_CS"/>
</dbReference>
<gene>
    <name evidence="4" type="ORF">PUW23_22845</name>
    <name evidence="5" type="ORF">PUW25_22745</name>
</gene>
<accession>A0AAX3MXX5</accession>
<keyword evidence="7" id="KW-1185">Reference proteome</keyword>
<dbReference type="PANTHER" id="PTHR36107:SF1">
    <property type="entry name" value="SMALL, ACID-SOLUBLE SPORE PROTEIN A"/>
    <property type="match status" value="1"/>
</dbReference>
<dbReference type="InterPro" id="IPR050847">
    <property type="entry name" value="SASP_DNA-binding"/>
</dbReference>
<evidence type="ECO:0000313" key="5">
    <source>
        <dbReference type="EMBL" id="WDI01986.1"/>
    </source>
</evidence>
<comment type="similarity">
    <text evidence="2">Belongs to the alpha/beta-type SASP family.</text>
</comment>
<comment type="function">
    <text evidence="1">SASP are bound to spore DNA. They are double-stranded DNA-binding proteins that cause DNA to change to an a-like conformation. They protect the DNA backbone from chemical and enzymatic cleavage and are thus involved in dormant spore's high resistance to UV light.</text>
</comment>
<evidence type="ECO:0000313" key="6">
    <source>
        <dbReference type="Proteomes" id="UP001220962"/>
    </source>
</evidence>